<dbReference type="Proteomes" id="UP001447188">
    <property type="component" value="Unassembled WGS sequence"/>
</dbReference>
<sequence>MQHTAQSLVEAEAEAEAEVEMFRRQAYAIRGLVYPGPRPVYTRGSTLLPAHKRPSLTKSCSLPSTKRPKGMGAGQVCASTSSSKPSSTEDTFASQQPSFARLVEDLLRTHSSTASPYGQHLSHEIFNDNVYLGSFYPIPGSSSGSSINGED</sequence>
<proteinExistence type="predicted"/>
<comment type="caution">
    <text evidence="2">The sequence shown here is derived from an EMBL/GenBank/DDBJ whole genome shotgun (WGS) entry which is preliminary data.</text>
</comment>
<dbReference type="EMBL" id="JBBBZM010000050">
    <property type="protein sequence ID" value="KAL0636419.1"/>
    <property type="molecule type" value="Genomic_DNA"/>
</dbReference>
<gene>
    <name evidence="2" type="ORF">Q9L58_004568</name>
</gene>
<evidence type="ECO:0000256" key="1">
    <source>
        <dbReference type="SAM" id="MobiDB-lite"/>
    </source>
</evidence>
<reference evidence="2 3" key="1">
    <citation type="submission" date="2024-02" db="EMBL/GenBank/DDBJ databases">
        <title>Discinaceae phylogenomics.</title>
        <authorList>
            <person name="Dirks A.C."/>
            <person name="James T.Y."/>
        </authorList>
    </citation>
    <scope>NUCLEOTIDE SEQUENCE [LARGE SCALE GENOMIC DNA]</scope>
    <source>
        <strain evidence="2 3">ACD0624</strain>
    </source>
</reference>
<evidence type="ECO:0000313" key="3">
    <source>
        <dbReference type="Proteomes" id="UP001447188"/>
    </source>
</evidence>
<feature type="compositionally biased region" description="Low complexity" evidence="1">
    <location>
        <begin position="79"/>
        <end position="88"/>
    </location>
</feature>
<evidence type="ECO:0000313" key="2">
    <source>
        <dbReference type="EMBL" id="KAL0636419.1"/>
    </source>
</evidence>
<name>A0ABR3GKH8_9PEZI</name>
<protein>
    <submittedName>
        <fullName evidence="2">Uncharacterized protein</fullName>
    </submittedName>
</protein>
<accession>A0ABR3GKH8</accession>
<keyword evidence="3" id="KW-1185">Reference proteome</keyword>
<organism evidence="2 3">
    <name type="scientific">Discina gigas</name>
    <dbReference type="NCBI Taxonomy" id="1032678"/>
    <lineage>
        <taxon>Eukaryota</taxon>
        <taxon>Fungi</taxon>
        <taxon>Dikarya</taxon>
        <taxon>Ascomycota</taxon>
        <taxon>Pezizomycotina</taxon>
        <taxon>Pezizomycetes</taxon>
        <taxon>Pezizales</taxon>
        <taxon>Discinaceae</taxon>
        <taxon>Discina</taxon>
    </lineage>
</organism>
<feature type="region of interest" description="Disordered" evidence="1">
    <location>
        <begin position="45"/>
        <end position="95"/>
    </location>
</feature>